<proteinExistence type="predicted"/>
<gene>
    <name evidence="3" type="ORF">QYE76_005200</name>
</gene>
<dbReference type="Pfam" id="PF14223">
    <property type="entry name" value="Retrotran_gag_2"/>
    <property type="match status" value="1"/>
</dbReference>
<dbReference type="Proteomes" id="UP001231189">
    <property type="component" value="Unassembled WGS sequence"/>
</dbReference>
<keyword evidence="1" id="KW-0863">Zinc-finger</keyword>
<dbReference type="GO" id="GO:0008270">
    <property type="term" value="F:zinc ion binding"/>
    <property type="evidence" value="ECO:0007669"/>
    <property type="project" value="UniProtKB-KW"/>
</dbReference>
<dbReference type="Pfam" id="PF00098">
    <property type="entry name" value="zf-CCHC"/>
    <property type="match status" value="1"/>
</dbReference>
<dbReference type="AlphaFoldDB" id="A0AAD8W0H9"/>
<sequence>MDSVALFNASISITVGFGAAIRFWSDPWIEGLTAQALAPAVVALVRPRSISRRTVQEGLLGHAWVLDIAGPLSVDATVQFFRLWDAVARVPTNGDGDGFRWKWLADGVFSSRQFPELTMAGFADALRPDKFTGVHFKRWQVKATLWLTHLKVFEVSDGLPEGTISDQDQNKFKENNTLFVGCVLSILADRLCDVYMHITDGKELWDALNAKFGATDAGSELYIMESFHEIRMVNNRSVVEQAHEIQCIAKELELLKCALPDKFVAGCIIAKLPPSWRNFATTLKHKRQEISVENLIASLDVEEKARVKDNIEKGEGQSSANMVQKKPFTKNKGNNKPSFNKPMKITTFKKKKMINKADLSCFTCGETGHFSKDCPERADRKKKARQVNTVTASNADGYGNLLIWGVPIFSVSNGGEDDHGVMAAEEHDDEVDDNLYDATRSLDWSLSPMQQLSTLQDIRNSTHLRT</sequence>
<dbReference type="InterPro" id="IPR036875">
    <property type="entry name" value="Znf_CCHC_sf"/>
</dbReference>
<dbReference type="PANTHER" id="PTHR47592">
    <property type="entry name" value="PBF68 PROTEIN"/>
    <property type="match status" value="1"/>
</dbReference>
<dbReference type="PROSITE" id="PS50158">
    <property type="entry name" value="ZF_CCHC"/>
    <property type="match status" value="1"/>
</dbReference>
<organism evidence="3 4">
    <name type="scientific">Lolium multiflorum</name>
    <name type="common">Italian ryegrass</name>
    <name type="synonym">Lolium perenne subsp. multiflorum</name>
    <dbReference type="NCBI Taxonomy" id="4521"/>
    <lineage>
        <taxon>Eukaryota</taxon>
        <taxon>Viridiplantae</taxon>
        <taxon>Streptophyta</taxon>
        <taxon>Embryophyta</taxon>
        <taxon>Tracheophyta</taxon>
        <taxon>Spermatophyta</taxon>
        <taxon>Magnoliopsida</taxon>
        <taxon>Liliopsida</taxon>
        <taxon>Poales</taxon>
        <taxon>Poaceae</taxon>
        <taxon>BOP clade</taxon>
        <taxon>Pooideae</taxon>
        <taxon>Poodae</taxon>
        <taxon>Poeae</taxon>
        <taxon>Poeae Chloroplast Group 2 (Poeae type)</taxon>
        <taxon>Loliodinae</taxon>
        <taxon>Loliinae</taxon>
        <taxon>Lolium</taxon>
    </lineage>
</organism>
<protein>
    <recommendedName>
        <fullName evidence="2">CCHC-type domain-containing protein</fullName>
    </recommendedName>
</protein>
<accession>A0AAD8W0H9</accession>
<dbReference type="Gene3D" id="4.10.60.10">
    <property type="entry name" value="Zinc finger, CCHC-type"/>
    <property type="match status" value="1"/>
</dbReference>
<dbReference type="SUPFAM" id="SSF57756">
    <property type="entry name" value="Retrovirus zinc finger-like domains"/>
    <property type="match status" value="1"/>
</dbReference>
<evidence type="ECO:0000313" key="3">
    <source>
        <dbReference type="EMBL" id="KAK1630885.1"/>
    </source>
</evidence>
<dbReference type="PANTHER" id="PTHR47592:SF31">
    <property type="entry name" value="ZINC FINGER, CCHC-TYPE-RELATED"/>
    <property type="match status" value="1"/>
</dbReference>
<evidence type="ECO:0000256" key="1">
    <source>
        <dbReference type="PROSITE-ProRule" id="PRU00047"/>
    </source>
</evidence>
<dbReference type="GO" id="GO:0003676">
    <property type="term" value="F:nucleic acid binding"/>
    <property type="evidence" value="ECO:0007669"/>
    <property type="project" value="InterPro"/>
</dbReference>
<name>A0AAD8W0H9_LOLMU</name>
<keyword evidence="1" id="KW-0479">Metal-binding</keyword>
<feature type="domain" description="CCHC-type" evidence="2">
    <location>
        <begin position="361"/>
        <end position="376"/>
    </location>
</feature>
<dbReference type="InterPro" id="IPR001878">
    <property type="entry name" value="Znf_CCHC"/>
</dbReference>
<keyword evidence="1" id="KW-0862">Zinc</keyword>
<dbReference type="SMART" id="SM00343">
    <property type="entry name" value="ZnF_C2HC"/>
    <property type="match status" value="1"/>
</dbReference>
<reference evidence="3" key="1">
    <citation type="submission" date="2023-07" db="EMBL/GenBank/DDBJ databases">
        <title>A chromosome-level genome assembly of Lolium multiflorum.</title>
        <authorList>
            <person name="Chen Y."/>
            <person name="Copetti D."/>
            <person name="Kolliker R."/>
            <person name="Studer B."/>
        </authorList>
    </citation>
    <scope>NUCLEOTIDE SEQUENCE</scope>
    <source>
        <strain evidence="3">02402/16</strain>
        <tissue evidence="3">Leaf</tissue>
    </source>
</reference>
<dbReference type="EMBL" id="JAUUTY010000005">
    <property type="protein sequence ID" value="KAK1630885.1"/>
    <property type="molecule type" value="Genomic_DNA"/>
</dbReference>
<evidence type="ECO:0000313" key="4">
    <source>
        <dbReference type="Proteomes" id="UP001231189"/>
    </source>
</evidence>
<comment type="caution">
    <text evidence="3">The sequence shown here is derived from an EMBL/GenBank/DDBJ whole genome shotgun (WGS) entry which is preliminary data.</text>
</comment>
<keyword evidence="4" id="KW-1185">Reference proteome</keyword>
<evidence type="ECO:0000259" key="2">
    <source>
        <dbReference type="PROSITE" id="PS50158"/>
    </source>
</evidence>